<gene>
    <name evidence="2" type="ORF">IPOD504_LOCUS2214</name>
</gene>
<organism evidence="2 3">
    <name type="scientific">Iphiclides podalirius</name>
    <name type="common">scarce swallowtail</name>
    <dbReference type="NCBI Taxonomy" id="110791"/>
    <lineage>
        <taxon>Eukaryota</taxon>
        <taxon>Metazoa</taxon>
        <taxon>Ecdysozoa</taxon>
        <taxon>Arthropoda</taxon>
        <taxon>Hexapoda</taxon>
        <taxon>Insecta</taxon>
        <taxon>Pterygota</taxon>
        <taxon>Neoptera</taxon>
        <taxon>Endopterygota</taxon>
        <taxon>Lepidoptera</taxon>
        <taxon>Glossata</taxon>
        <taxon>Ditrysia</taxon>
        <taxon>Papilionoidea</taxon>
        <taxon>Papilionidae</taxon>
        <taxon>Papilioninae</taxon>
        <taxon>Iphiclides</taxon>
    </lineage>
</organism>
<accession>A0ABN8HR62</accession>
<proteinExistence type="predicted"/>
<protein>
    <submittedName>
        <fullName evidence="2">Uncharacterized protein</fullName>
    </submittedName>
</protein>
<name>A0ABN8HR62_9NEOP</name>
<evidence type="ECO:0000313" key="3">
    <source>
        <dbReference type="Proteomes" id="UP000837857"/>
    </source>
</evidence>
<feature type="chain" id="PRO_5046218931" evidence="1">
    <location>
        <begin position="22"/>
        <end position="81"/>
    </location>
</feature>
<dbReference type="EMBL" id="OW152823">
    <property type="protein sequence ID" value="CAH2040026.1"/>
    <property type="molecule type" value="Genomic_DNA"/>
</dbReference>
<feature type="non-terminal residue" evidence="2">
    <location>
        <position position="81"/>
    </location>
</feature>
<keyword evidence="1" id="KW-0732">Signal</keyword>
<reference evidence="2" key="1">
    <citation type="submission" date="2022-03" db="EMBL/GenBank/DDBJ databases">
        <authorList>
            <person name="Martin H S."/>
        </authorList>
    </citation>
    <scope>NUCLEOTIDE SEQUENCE</scope>
</reference>
<evidence type="ECO:0000313" key="2">
    <source>
        <dbReference type="EMBL" id="CAH2040026.1"/>
    </source>
</evidence>
<dbReference type="Proteomes" id="UP000837857">
    <property type="component" value="Chromosome 11"/>
</dbReference>
<feature type="signal peptide" evidence="1">
    <location>
        <begin position="1"/>
        <end position="21"/>
    </location>
</feature>
<keyword evidence="3" id="KW-1185">Reference proteome</keyword>
<sequence length="81" mass="8976">MRWRQLGKLLEHSVLIISADGLALSARQSGRDQFDGRGVNKQGAIRRGRRTREAGTCADLMCTYRLTDSAACAEIVHEFAI</sequence>
<evidence type="ECO:0000256" key="1">
    <source>
        <dbReference type="SAM" id="SignalP"/>
    </source>
</evidence>